<reference evidence="1" key="1">
    <citation type="submission" date="2024-02" db="EMBL/GenBank/DDBJ databases">
        <authorList>
            <consortium name="ELIXIR-Norway"/>
            <consortium name="Elixir Norway"/>
        </authorList>
    </citation>
    <scope>NUCLEOTIDE SEQUENCE</scope>
</reference>
<evidence type="ECO:0008006" key="3">
    <source>
        <dbReference type="Google" id="ProtNLM"/>
    </source>
</evidence>
<dbReference type="PANTHER" id="PTHR36315">
    <property type="entry name" value="PHOTOSYNTHETIC NDH SUBUNIT OF SUBCOMPLEX B 4, CHLOROPLASTIC"/>
    <property type="match status" value="1"/>
</dbReference>
<organism evidence="1 2">
    <name type="scientific">Sphagnum troendelagicum</name>
    <dbReference type="NCBI Taxonomy" id="128251"/>
    <lineage>
        <taxon>Eukaryota</taxon>
        <taxon>Viridiplantae</taxon>
        <taxon>Streptophyta</taxon>
        <taxon>Embryophyta</taxon>
        <taxon>Bryophyta</taxon>
        <taxon>Sphagnophytina</taxon>
        <taxon>Sphagnopsida</taxon>
        <taxon>Sphagnales</taxon>
        <taxon>Sphagnaceae</taxon>
        <taxon>Sphagnum</taxon>
    </lineage>
</organism>
<accession>A0ABP0TYV7</accession>
<sequence length="210" mass="23829">MAMVRAVLGFKELQQCCSSSSSNSAAGLLIHFSKAHHTSISRHLSQGLLRVQQSRRKDCDLLISASAKKHVKEGGRQTRLLSMGILPVLATVVVTRGPSEFYHGTEFVDVYNDWQPSVQSMKDLYMLLAIVFCWGCCVFGSMKDPFYDSDEYRKDGGNGTQFWIYNRQEVNEEEAREELLREELVKEIEDKVGGLRELEDADKEKETELV</sequence>
<protein>
    <recommendedName>
        <fullName evidence="3">Photosynthetic NDH subcomplex B 4</fullName>
    </recommendedName>
</protein>
<evidence type="ECO:0000313" key="2">
    <source>
        <dbReference type="Proteomes" id="UP001497512"/>
    </source>
</evidence>
<dbReference type="PANTHER" id="PTHR36315:SF2">
    <property type="entry name" value="PHOTOSYNTHETIC NDH SUBUNIT OF SUBCOMPLEX B 4, CHLOROPLASTIC"/>
    <property type="match status" value="1"/>
</dbReference>
<proteinExistence type="predicted"/>
<dbReference type="InterPro" id="IPR034570">
    <property type="entry name" value="PNSB4"/>
</dbReference>
<dbReference type="Proteomes" id="UP001497512">
    <property type="component" value="Chromosome 17"/>
</dbReference>
<keyword evidence="2" id="KW-1185">Reference proteome</keyword>
<gene>
    <name evidence="1" type="ORF">CSSPTR1EN2_LOCUS9337</name>
</gene>
<evidence type="ECO:0000313" key="1">
    <source>
        <dbReference type="EMBL" id="CAK9208745.1"/>
    </source>
</evidence>
<dbReference type="EMBL" id="OZ019909">
    <property type="protein sequence ID" value="CAK9208745.1"/>
    <property type="molecule type" value="Genomic_DNA"/>
</dbReference>
<name>A0ABP0TYV7_9BRYO</name>